<keyword evidence="1 5" id="KW-0808">Transferase</keyword>
<accession>A0A2D2ASS2</accession>
<dbReference type="Proteomes" id="UP000228945">
    <property type="component" value="Chromosome"/>
</dbReference>
<dbReference type="NCBIfam" id="TIGR01575">
    <property type="entry name" value="rimI"/>
    <property type="match status" value="1"/>
</dbReference>
<reference evidence="5 6" key="1">
    <citation type="submission" date="2017-10" db="EMBL/GenBank/DDBJ databases">
        <title>Genome sequence of Caulobacter mirabilis FWC38.</title>
        <authorList>
            <person name="Fiebig A."/>
            <person name="Crosson S."/>
        </authorList>
    </citation>
    <scope>NUCLEOTIDE SEQUENCE [LARGE SCALE GENOMIC DNA]</scope>
    <source>
        <strain evidence="5 6">FWC 38</strain>
    </source>
</reference>
<keyword evidence="6" id="KW-1185">Reference proteome</keyword>
<dbReference type="EC" id="2.3.1.266" evidence="3"/>
<comment type="subcellular location">
    <subcellularLocation>
        <location evidence="3">Cytoplasm</location>
    </subcellularLocation>
</comment>
<dbReference type="PANTHER" id="PTHR43877">
    <property type="entry name" value="AMINOALKYLPHOSPHONATE N-ACETYLTRANSFERASE-RELATED-RELATED"/>
    <property type="match status" value="1"/>
</dbReference>
<gene>
    <name evidence="5" type="primary">rimI</name>
    <name evidence="5" type="ORF">CSW64_00845</name>
</gene>
<keyword evidence="2" id="KW-0012">Acyltransferase</keyword>
<dbReference type="InterPro" id="IPR016181">
    <property type="entry name" value="Acyl_CoA_acyltransferase"/>
</dbReference>
<organism evidence="5 6">
    <name type="scientific">Caulobacter mirabilis</name>
    <dbReference type="NCBI Taxonomy" id="69666"/>
    <lineage>
        <taxon>Bacteria</taxon>
        <taxon>Pseudomonadati</taxon>
        <taxon>Pseudomonadota</taxon>
        <taxon>Alphaproteobacteria</taxon>
        <taxon>Caulobacterales</taxon>
        <taxon>Caulobacteraceae</taxon>
        <taxon>Caulobacter</taxon>
    </lineage>
</organism>
<comment type="function">
    <text evidence="3">Acetylates the N-terminal alanine of ribosomal protein bS18.</text>
</comment>
<dbReference type="InterPro" id="IPR000182">
    <property type="entry name" value="GNAT_dom"/>
</dbReference>
<evidence type="ECO:0000256" key="2">
    <source>
        <dbReference type="ARBA" id="ARBA00023315"/>
    </source>
</evidence>
<dbReference type="InterPro" id="IPR050832">
    <property type="entry name" value="Bact_Acetyltransf"/>
</dbReference>
<dbReference type="SUPFAM" id="SSF55729">
    <property type="entry name" value="Acyl-CoA N-acyltransferases (Nat)"/>
    <property type="match status" value="1"/>
</dbReference>
<comment type="similarity">
    <text evidence="3">Belongs to the acetyltransferase family. RimI subfamily.</text>
</comment>
<name>A0A2D2ASS2_9CAUL</name>
<protein>
    <recommendedName>
        <fullName evidence="3">[Ribosomal protein bS18]-alanine N-acetyltransferase</fullName>
        <ecNumber evidence="3">2.3.1.266</ecNumber>
    </recommendedName>
</protein>
<dbReference type="PROSITE" id="PS51186">
    <property type="entry name" value="GNAT"/>
    <property type="match status" value="1"/>
</dbReference>
<proteinExistence type="inferred from homology"/>
<evidence type="ECO:0000259" key="4">
    <source>
        <dbReference type="PROSITE" id="PS51186"/>
    </source>
</evidence>
<feature type="domain" description="N-acetyltransferase" evidence="4">
    <location>
        <begin position="1"/>
        <end position="140"/>
    </location>
</feature>
<dbReference type="Pfam" id="PF00583">
    <property type="entry name" value="Acetyltransf_1"/>
    <property type="match status" value="1"/>
</dbReference>
<keyword evidence="3" id="KW-0963">Cytoplasm</keyword>
<dbReference type="GO" id="GO:0008999">
    <property type="term" value="F:protein-N-terminal-alanine acetyltransferase activity"/>
    <property type="evidence" value="ECO:0007669"/>
    <property type="project" value="UniProtKB-EC"/>
</dbReference>
<dbReference type="GO" id="GO:0005737">
    <property type="term" value="C:cytoplasm"/>
    <property type="evidence" value="ECO:0007669"/>
    <property type="project" value="UniProtKB-SubCell"/>
</dbReference>
<comment type="catalytic activity">
    <reaction evidence="3">
        <text>N-terminal L-alanyl-[ribosomal protein bS18] + acetyl-CoA = N-terminal N(alpha)-acetyl-L-alanyl-[ribosomal protein bS18] + CoA + H(+)</text>
        <dbReference type="Rhea" id="RHEA:43756"/>
        <dbReference type="Rhea" id="RHEA-COMP:10676"/>
        <dbReference type="Rhea" id="RHEA-COMP:10677"/>
        <dbReference type="ChEBI" id="CHEBI:15378"/>
        <dbReference type="ChEBI" id="CHEBI:57287"/>
        <dbReference type="ChEBI" id="CHEBI:57288"/>
        <dbReference type="ChEBI" id="CHEBI:64718"/>
        <dbReference type="ChEBI" id="CHEBI:83683"/>
        <dbReference type="EC" id="2.3.1.266"/>
    </reaction>
</comment>
<dbReference type="AlphaFoldDB" id="A0A2D2ASS2"/>
<evidence type="ECO:0000256" key="3">
    <source>
        <dbReference type="RuleBase" id="RU363094"/>
    </source>
</evidence>
<evidence type="ECO:0000313" key="6">
    <source>
        <dbReference type="Proteomes" id="UP000228945"/>
    </source>
</evidence>
<dbReference type="InterPro" id="IPR006464">
    <property type="entry name" value="AcTrfase_RimI/Ard1"/>
</dbReference>
<dbReference type="EMBL" id="CP024201">
    <property type="protein sequence ID" value="ATQ41054.1"/>
    <property type="molecule type" value="Genomic_DNA"/>
</dbReference>
<evidence type="ECO:0000256" key="1">
    <source>
        <dbReference type="ARBA" id="ARBA00022679"/>
    </source>
</evidence>
<sequence length="141" mass="14702">MSLRPAAPDEAPALAALHAQAFEHPWPEREIAELMTSPGVFALVVEDQGFILCRAVVGEAEILTLAVTPARRRGGVGRALVEAAAGVAAESGAESLFLEVADDNLAALALYAAAGFKPVGRRKAYYASGSDAVVMRRALNS</sequence>
<dbReference type="OrthoDB" id="9804026at2"/>
<dbReference type="Gene3D" id="3.40.630.30">
    <property type="match status" value="1"/>
</dbReference>
<dbReference type="RefSeq" id="WP_099620311.1">
    <property type="nucleotide sequence ID" value="NZ_CP024201.1"/>
</dbReference>
<evidence type="ECO:0000313" key="5">
    <source>
        <dbReference type="EMBL" id="ATQ41054.1"/>
    </source>
</evidence>
<dbReference type="KEGG" id="cmb:CSW64_00845"/>